<name>A0A8J3PBU4_9ACTN</name>
<keyword evidence="3" id="KW-1185">Reference proteome</keyword>
<reference evidence="2 3" key="1">
    <citation type="submission" date="2021-01" db="EMBL/GenBank/DDBJ databases">
        <title>Whole genome shotgun sequence of Catellatospora coxensis NBRC 107359.</title>
        <authorList>
            <person name="Komaki H."/>
            <person name="Tamura T."/>
        </authorList>
    </citation>
    <scope>NUCLEOTIDE SEQUENCE [LARGE SCALE GENOMIC DNA]</scope>
    <source>
        <strain evidence="2 3">NBRC 107359</strain>
    </source>
</reference>
<protein>
    <submittedName>
        <fullName evidence="2">Uncharacterized protein</fullName>
    </submittedName>
</protein>
<sequence length="410" mass="42620">MLEDELREMFAARAQTLPAAADPAGRAIRQARRTTRRRRTATGTMTVFAFATVLGGAVAAQGLGAAATTAADPNRVTFQNLFGGDAPVAARQTQLPTMDLPVDLLVGQQLWTADGQRVNLDHDGDVAMIAKVPDGWVYSDSSTVRLLPNSAGATVKLSGQSDWAVSHDGSRVATNDQGTLAVTKVTGDDRGTTIASTPVPETAAPVTFFGDRVVVSSEKGFDYWSAAAPSQYKDTWNAELLAVFGGAAANVAVGIVRGKGELLCLVDVTAVKNGLKIGAQLGCGDLVGKALVKLHAALSPDGRLLAVASPSGLQMIDLDRARIDAAANSGKKQTQAQAQAQSQVQALVLRADCPITAVDAVVWSDNTTVVAQTDADGIFACRSDGTKLQVALPPDVQPGWTMIPSYGAGK</sequence>
<dbReference type="AlphaFoldDB" id="A0A8J3PBU4"/>
<evidence type="ECO:0000256" key="1">
    <source>
        <dbReference type="SAM" id="Phobius"/>
    </source>
</evidence>
<keyword evidence="1" id="KW-1133">Transmembrane helix</keyword>
<keyword evidence="1" id="KW-0812">Transmembrane</keyword>
<dbReference type="Proteomes" id="UP000630887">
    <property type="component" value="Unassembled WGS sequence"/>
</dbReference>
<gene>
    <name evidence="2" type="ORF">Cco03nite_74280</name>
</gene>
<dbReference type="RefSeq" id="WP_203698687.1">
    <property type="nucleotide sequence ID" value="NZ_BAAALC010000010.1"/>
</dbReference>
<dbReference type="SUPFAM" id="SSF82171">
    <property type="entry name" value="DPP6 N-terminal domain-like"/>
    <property type="match status" value="1"/>
</dbReference>
<evidence type="ECO:0000313" key="3">
    <source>
        <dbReference type="Proteomes" id="UP000630887"/>
    </source>
</evidence>
<feature type="transmembrane region" description="Helical" evidence="1">
    <location>
        <begin position="40"/>
        <end position="60"/>
    </location>
</feature>
<organism evidence="2 3">
    <name type="scientific">Catellatospora coxensis</name>
    <dbReference type="NCBI Taxonomy" id="310354"/>
    <lineage>
        <taxon>Bacteria</taxon>
        <taxon>Bacillati</taxon>
        <taxon>Actinomycetota</taxon>
        <taxon>Actinomycetes</taxon>
        <taxon>Micromonosporales</taxon>
        <taxon>Micromonosporaceae</taxon>
        <taxon>Catellatospora</taxon>
    </lineage>
</organism>
<dbReference type="EMBL" id="BONI01000098">
    <property type="protein sequence ID" value="GIG10728.1"/>
    <property type="molecule type" value="Genomic_DNA"/>
</dbReference>
<evidence type="ECO:0000313" key="2">
    <source>
        <dbReference type="EMBL" id="GIG10728.1"/>
    </source>
</evidence>
<comment type="caution">
    <text evidence="2">The sequence shown here is derived from an EMBL/GenBank/DDBJ whole genome shotgun (WGS) entry which is preliminary data.</text>
</comment>
<accession>A0A8J3PBU4</accession>
<keyword evidence="1" id="KW-0472">Membrane</keyword>
<proteinExistence type="predicted"/>